<gene>
    <name evidence="1" type="ORF">PS928_06151</name>
</gene>
<dbReference type="AlphaFoldDB" id="A0A5E7VSP7"/>
<evidence type="ECO:0000313" key="1">
    <source>
        <dbReference type="EMBL" id="VVQ25712.1"/>
    </source>
</evidence>
<accession>A0A5E7VSP7</accession>
<sequence>MSRLFPKNFIVWSDVFVEWNSMDLMPLASNPLTSTFMGRVPLLFPKSFIVWSDVFVEWNSMDLMPLASNLLTSTAFATQLA</sequence>
<proteinExistence type="predicted"/>
<dbReference type="EMBL" id="CABVJF010000036">
    <property type="protein sequence ID" value="VVQ25712.1"/>
    <property type="molecule type" value="Genomic_DNA"/>
</dbReference>
<evidence type="ECO:0000313" key="2">
    <source>
        <dbReference type="Proteomes" id="UP000381378"/>
    </source>
</evidence>
<protein>
    <submittedName>
        <fullName evidence="1">Uncharacterized protein</fullName>
    </submittedName>
</protein>
<dbReference type="Proteomes" id="UP000381378">
    <property type="component" value="Unassembled WGS sequence"/>
</dbReference>
<name>A0A5E7VSP7_PSEFL</name>
<organism evidence="1 2">
    <name type="scientific">Pseudomonas fluorescens</name>
    <dbReference type="NCBI Taxonomy" id="294"/>
    <lineage>
        <taxon>Bacteria</taxon>
        <taxon>Pseudomonadati</taxon>
        <taxon>Pseudomonadota</taxon>
        <taxon>Gammaproteobacteria</taxon>
        <taxon>Pseudomonadales</taxon>
        <taxon>Pseudomonadaceae</taxon>
        <taxon>Pseudomonas</taxon>
    </lineage>
</organism>
<reference evidence="1 2" key="1">
    <citation type="submission" date="2019-09" db="EMBL/GenBank/DDBJ databases">
        <authorList>
            <person name="Chandra G."/>
            <person name="Truman W A."/>
        </authorList>
    </citation>
    <scope>NUCLEOTIDE SEQUENCE [LARGE SCALE GENOMIC DNA]</scope>
    <source>
        <strain evidence="1">PS928</strain>
    </source>
</reference>